<evidence type="ECO:0000259" key="5">
    <source>
        <dbReference type="PROSITE" id="PS50106"/>
    </source>
</evidence>
<protein>
    <submittedName>
        <fullName evidence="6">2-alkenal reductase</fullName>
        <ecNumber evidence="6">1.3.1.74</ecNumber>
    </submittedName>
</protein>
<dbReference type="STRING" id="349163.Acry_1324"/>
<dbReference type="PANTHER" id="PTHR43343">
    <property type="entry name" value="PEPTIDASE S12"/>
    <property type="match status" value="1"/>
</dbReference>
<dbReference type="EMBL" id="CP000697">
    <property type="protein sequence ID" value="ABQ30535.1"/>
    <property type="molecule type" value="Genomic_DNA"/>
</dbReference>
<evidence type="ECO:0000256" key="4">
    <source>
        <dbReference type="SAM" id="SignalP"/>
    </source>
</evidence>
<dbReference type="InterPro" id="IPR001940">
    <property type="entry name" value="Peptidase_S1C"/>
</dbReference>
<accession>A5FY53</accession>
<dbReference type="SUPFAM" id="SSF50494">
    <property type="entry name" value="Trypsin-like serine proteases"/>
    <property type="match status" value="1"/>
</dbReference>
<dbReference type="GO" id="GO:0004252">
    <property type="term" value="F:serine-type endopeptidase activity"/>
    <property type="evidence" value="ECO:0007669"/>
    <property type="project" value="InterPro"/>
</dbReference>
<dbReference type="Pfam" id="PF13180">
    <property type="entry name" value="PDZ_2"/>
    <property type="match status" value="1"/>
</dbReference>
<keyword evidence="6" id="KW-0560">Oxidoreductase</keyword>
<dbReference type="SUPFAM" id="SSF50156">
    <property type="entry name" value="PDZ domain-like"/>
    <property type="match status" value="2"/>
</dbReference>
<dbReference type="Pfam" id="PF13365">
    <property type="entry name" value="Trypsin_2"/>
    <property type="match status" value="1"/>
</dbReference>
<feature type="domain" description="PDZ" evidence="5">
    <location>
        <begin position="268"/>
        <end position="324"/>
    </location>
</feature>
<feature type="chain" id="PRO_5002683115" evidence="4">
    <location>
        <begin position="29"/>
        <end position="469"/>
    </location>
</feature>
<evidence type="ECO:0000256" key="1">
    <source>
        <dbReference type="ARBA" id="ARBA00022670"/>
    </source>
</evidence>
<dbReference type="InterPro" id="IPR051201">
    <property type="entry name" value="Chloro_Bact_Ser_Proteases"/>
</dbReference>
<dbReference type="AlphaFoldDB" id="A5FY53"/>
<feature type="region of interest" description="Disordered" evidence="3">
    <location>
        <begin position="52"/>
        <end position="85"/>
    </location>
</feature>
<dbReference type="GO" id="GO:0006508">
    <property type="term" value="P:proteolysis"/>
    <property type="evidence" value="ECO:0007669"/>
    <property type="project" value="UniProtKB-KW"/>
</dbReference>
<dbReference type="HOGENOM" id="CLU_020120_1_0_5"/>
<evidence type="ECO:0000256" key="2">
    <source>
        <dbReference type="ARBA" id="ARBA00022801"/>
    </source>
</evidence>
<dbReference type="GO" id="GO:0032440">
    <property type="term" value="F:2-alkenal reductase [NAD(P)H] activity"/>
    <property type="evidence" value="ECO:0007669"/>
    <property type="project" value="UniProtKB-EC"/>
</dbReference>
<dbReference type="SMART" id="SM00228">
    <property type="entry name" value="PDZ"/>
    <property type="match status" value="2"/>
</dbReference>
<dbReference type="EC" id="1.3.1.74" evidence="6"/>
<dbReference type="PROSITE" id="PS50106">
    <property type="entry name" value="PDZ"/>
    <property type="match status" value="1"/>
</dbReference>
<dbReference type="InterPro" id="IPR036034">
    <property type="entry name" value="PDZ_sf"/>
</dbReference>
<keyword evidence="4" id="KW-0732">Signal</keyword>
<dbReference type="PRINTS" id="PR00834">
    <property type="entry name" value="PROTEASES2C"/>
</dbReference>
<keyword evidence="2" id="KW-0378">Hydrolase</keyword>
<dbReference type="InterPro" id="IPR009003">
    <property type="entry name" value="Peptidase_S1_PA"/>
</dbReference>
<dbReference type="InterPro" id="IPR001478">
    <property type="entry name" value="PDZ"/>
</dbReference>
<name>A5FY53_ACICJ</name>
<dbReference type="Proteomes" id="UP000000245">
    <property type="component" value="Chromosome"/>
</dbReference>
<gene>
    <name evidence="6" type="ordered locus">Acry_1324</name>
</gene>
<keyword evidence="1" id="KW-0645">Protease</keyword>
<organism evidence="6 7">
    <name type="scientific">Acidiphilium cryptum (strain JF-5)</name>
    <dbReference type="NCBI Taxonomy" id="349163"/>
    <lineage>
        <taxon>Bacteria</taxon>
        <taxon>Pseudomonadati</taxon>
        <taxon>Pseudomonadota</taxon>
        <taxon>Alphaproteobacteria</taxon>
        <taxon>Acetobacterales</taxon>
        <taxon>Acidocellaceae</taxon>
        <taxon>Acidiphilium</taxon>
    </lineage>
</organism>
<keyword evidence="7" id="KW-1185">Reference proteome</keyword>
<reference evidence="6 7" key="1">
    <citation type="submission" date="2007-05" db="EMBL/GenBank/DDBJ databases">
        <title>Complete sequence of chromosome of Acidiphilium cryptum JF-5.</title>
        <authorList>
            <consortium name="US DOE Joint Genome Institute"/>
            <person name="Copeland A."/>
            <person name="Lucas S."/>
            <person name="Lapidus A."/>
            <person name="Barry K."/>
            <person name="Detter J.C."/>
            <person name="Glavina del Rio T."/>
            <person name="Hammon N."/>
            <person name="Israni S."/>
            <person name="Dalin E."/>
            <person name="Tice H."/>
            <person name="Pitluck S."/>
            <person name="Sims D."/>
            <person name="Brettin T."/>
            <person name="Bruce D."/>
            <person name="Han C."/>
            <person name="Schmutz J."/>
            <person name="Larimer F."/>
            <person name="Land M."/>
            <person name="Hauser L."/>
            <person name="Kyrpides N."/>
            <person name="Kim E."/>
            <person name="Magnuson T."/>
            <person name="Richardson P."/>
        </authorList>
    </citation>
    <scope>NUCLEOTIDE SEQUENCE [LARGE SCALE GENOMIC DNA]</scope>
    <source>
        <strain evidence="6 7">JF-5</strain>
    </source>
</reference>
<dbReference type="PANTHER" id="PTHR43343:SF3">
    <property type="entry name" value="PROTEASE DO-LIKE 8, CHLOROPLASTIC"/>
    <property type="match status" value="1"/>
</dbReference>
<evidence type="ECO:0000256" key="3">
    <source>
        <dbReference type="SAM" id="MobiDB-lite"/>
    </source>
</evidence>
<dbReference type="KEGG" id="acr:Acry_1324"/>
<proteinExistence type="predicted"/>
<evidence type="ECO:0000313" key="6">
    <source>
        <dbReference type="EMBL" id="ABQ30535.1"/>
    </source>
</evidence>
<dbReference type="Gene3D" id="2.40.10.120">
    <property type="match status" value="1"/>
</dbReference>
<evidence type="ECO:0000313" key="7">
    <source>
        <dbReference type="Proteomes" id="UP000000245"/>
    </source>
</evidence>
<feature type="compositionally biased region" description="Basic and acidic residues" evidence="3">
    <location>
        <begin position="53"/>
        <end position="63"/>
    </location>
</feature>
<sequence>MMRFAILVPTAGAALALGLLLSSSPAHAVPAPPAVAQVARAALPAVVDIESIDPSKGKGDKSGEMPPPDQGAAAPSKSEPADTSTLIVPPKAEQALGTGFFISPTGYIVTNHHVIAGASEIKVTMHDGSIFTAKLVGSDKKADLAVLKIDAHHPVPFLHFGDSSQLVLGDWVVAIGNPFGLGFSVSAGVVSALHRDIGSGPYDDFIQTDAAINRGNSGGPLLDAKGEVIGVDSAIYSPSGGSVGIGFAIPSSMVRPVAAAIIADGAMKRGWAGLRIEHVSEDMKAAWHLASTDGVVVGGVVADGPSAGKLGPGDVVTAVNGRKVATVHDFKVALAEIPVGHEARMTYERGGRTEEAAITIEPAPAAKGKTGKPAAKPALVPTEIPALGIGVAAHPGGAGVIVITVAKDGPAARAGLLPDTLIEAVGPHFVTTAAALQDGVKASRNVVPLLVGGPAGTSWIVVPLGDGAG</sequence>
<dbReference type="eggNOG" id="COG0265">
    <property type="taxonomic scope" value="Bacteria"/>
</dbReference>
<dbReference type="Gene3D" id="2.30.42.10">
    <property type="match status" value="2"/>
</dbReference>
<feature type="signal peptide" evidence="4">
    <location>
        <begin position="1"/>
        <end position="28"/>
    </location>
</feature>